<dbReference type="STRING" id="673521.SAMN05660991_01683"/>
<dbReference type="InterPro" id="IPR002645">
    <property type="entry name" value="STAS_dom"/>
</dbReference>
<dbReference type="Gene3D" id="3.30.750.24">
    <property type="entry name" value="STAS domain"/>
    <property type="match status" value="1"/>
</dbReference>
<evidence type="ECO:0000256" key="1">
    <source>
        <dbReference type="SAM" id="MobiDB-lite"/>
    </source>
</evidence>
<dbReference type="InterPro" id="IPR058548">
    <property type="entry name" value="MlaB-like_STAS"/>
</dbReference>
<dbReference type="SUPFAM" id="SSF52091">
    <property type="entry name" value="SpoIIaa-like"/>
    <property type="match status" value="1"/>
</dbReference>
<keyword evidence="4" id="KW-1185">Reference proteome</keyword>
<proteinExistence type="predicted"/>
<dbReference type="CDD" id="cd07043">
    <property type="entry name" value="STAS_anti-anti-sigma_factors"/>
    <property type="match status" value="1"/>
</dbReference>
<feature type="domain" description="STAS" evidence="2">
    <location>
        <begin position="60"/>
        <end position="155"/>
    </location>
</feature>
<protein>
    <submittedName>
        <fullName evidence="3">Anti-anti-sigma factor</fullName>
    </submittedName>
</protein>
<evidence type="ECO:0000313" key="3">
    <source>
        <dbReference type="EMBL" id="SEO77591.1"/>
    </source>
</evidence>
<dbReference type="PROSITE" id="PS50801">
    <property type="entry name" value="STAS"/>
    <property type="match status" value="1"/>
</dbReference>
<sequence>MSQAFPVPPSLPPLWGPRGPTVAEPAPTGVPTADGGRRPADRQCWDDRVAMTPRQDIPVLQVTSLTVGDVCTVTVSGDVDCLTGPGLQEALLDVLDRSRPPVSVEVDLSRVTFLGAVGLRVLAVGHRLAESTGVALRVRCGAVRAVVRPLEVTGLWHMLDVVDRDGPGSDR</sequence>
<evidence type="ECO:0000313" key="4">
    <source>
        <dbReference type="Proteomes" id="UP000198960"/>
    </source>
</evidence>
<accession>A0A1H8SFY9</accession>
<dbReference type="Pfam" id="PF13466">
    <property type="entry name" value="STAS_2"/>
    <property type="match status" value="1"/>
</dbReference>
<gene>
    <name evidence="3" type="ORF">SAMN05660991_01683</name>
</gene>
<evidence type="ECO:0000259" key="2">
    <source>
        <dbReference type="PROSITE" id="PS50801"/>
    </source>
</evidence>
<feature type="compositionally biased region" description="Pro residues" evidence="1">
    <location>
        <begin position="1"/>
        <end position="15"/>
    </location>
</feature>
<feature type="region of interest" description="Disordered" evidence="1">
    <location>
        <begin position="1"/>
        <end position="40"/>
    </location>
</feature>
<name>A0A1H8SFY9_9ACTN</name>
<dbReference type="Proteomes" id="UP000198960">
    <property type="component" value="Unassembled WGS sequence"/>
</dbReference>
<organism evidence="3 4">
    <name type="scientific">Trujillonella endophytica</name>
    <dbReference type="NCBI Taxonomy" id="673521"/>
    <lineage>
        <taxon>Bacteria</taxon>
        <taxon>Bacillati</taxon>
        <taxon>Actinomycetota</taxon>
        <taxon>Actinomycetes</taxon>
        <taxon>Geodermatophilales</taxon>
        <taxon>Geodermatophilaceae</taxon>
        <taxon>Trujillonella</taxon>
    </lineage>
</organism>
<dbReference type="InterPro" id="IPR036513">
    <property type="entry name" value="STAS_dom_sf"/>
</dbReference>
<dbReference type="EMBL" id="FOEE01000004">
    <property type="protein sequence ID" value="SEO77591.1"/>
    <property type="molecule type" value="Genomic_DNA"/>
</dbReference>
<dbReference type="AlphaFoldDB" id="A0A1H8SFY9"/>
<reference evidence="4" key="1">
    <citation type="submission" date="2016-10" db="EMBL/GenBank/DDBJ databases">
        <authorList>
            <person name="Varghese N."/>
            <person name="Submissions S."/>
        </authorList>
    </citation>
    <scope>NUCLEOTIDE SEQUENCE [LARGE SCALE GENOMIC DNA]</scope>
    <source>
        <strain evidence="4">DSM 45413</strain>
    </source>
</reference>